<reference evidence="1 2" key="1">
    <citation type="submission" date="2016-10" db="EMBL/GenBank/DDBJ databases">
        <authorList>
            <person name="Cai Z."/>
        </authorList>
    </citation>
    <scope>NUCLEOTIDE SEQUENCE [LARGE SCALE GENOMIC DNA]</scope>
</reference>
<organism evidence="1 2">
    <name type="scientific">Tetradesmus obliquus</name>
    <name type="common">Green alga</name>
    <name type="synonym">Acutodesmus obliquus</name>
    <dbReference type="NCBI Taxonomy" id="3088"/>
    <lineage>
        <taxon>Eukaryota</taxon>
        <taxon>Viridiplantae</taxon>
        <taxon>Chlorophyta</taxon>
        <taxon>core chlorophytes</taxon>
        <taxon>Chlorophyceae</taxon>
        <taxon>CS clade</taxon>
        <taxon>Sphaeropleales</taxon>
        <taxon>Scenedesmaceae</taxon>
        <taxon>Tetradesmus</taxon>
    </lineage>
</organism>
<evidence type="ECO:0000313" key="1">
    <source>
        <dbReference type="EMBL" id="SZX60403.1"/>
    </source>
</evidence>
<evidence type="ECO:0000313" key="2">
    <source>
        <dbReference type="Proteomes" id="UP000256970"/>
    </source>
</evidence>
<keyword evidence="2" id="KW-1185">Reference proteome</keyword>
<proteinExistence type="predicted"/>
<dbReference type="Proteomes" id="UP000256970">
    <property type="component" value="Unassembled WGS sequence"/>
</dbReference>
<gene>
    <name evidence="1" type="ORF">BQ4739_LOCUS954</name>
</gene>
<protein>
    <submittedName>
        <fullName evidence="1">Uncharacterized protein</fullName>
    </submittedName>
</protein>
<dbReference type="AlphaFoldDB" id="A0A383V620"/>
<name>A0A383V620_TETOB</name>
<accession>A0A383V620</accession>
<sequence length="128" mass="13142">MTAAAVLPPAATAAPAAAAAAAVAAKAIAGQAHGGLAVPSSRRLLAAARFTVDGYFYDSALPSQNLVDPKTSPYARTTLPSIFRATCSNGRSSGNEQSANGIPVADDVVEFVQYFAPDYYNEFDVTAD</sequence>
<dbReference type="EMBL" id="FNXT01000062">
    <property type="protein sequence ID" value="SZX60403.1"/>
    <property type="molecule type" value="Genomic_DNA"/>
</dbReference>